<dbReference type="EMBL" id="CAXAMN010022368">
    <property type="protein sequence ID" value="CAK9068820.1"/>
    <property type="molecule type" value="Genomic_DNA"/>
</dbReference>
<sequence length="115" mass="13036">MLDCVPFGPGISANLPTYQYFQVLWEMMGTDIAITTWFFAHDIRKIALSAGPAFSASSSDDFRMRASRGTSRADRAWRRWRSFGFPRRSCALCDPVVLLLYVGVSQLTMGIMCRR</sequence>
<reference evidence="1 2" key="1">
    <citation type="submission" date="2024-02" db="EMBL/GenBank/DDBJ databases">
        <authorList>
            <person name="Chen Y."/>
            <person name="Shah S."/>
            <person name="Dougan E. K."/>
            <person name="Thang M."/>
            <person name="Chan C."/>
        </authorList>
    </citation>
    <scope>NUCLEOTIDE SEQUENCE [LARGE SCALE GENOMIC DNA]</scope>
</reference>
<evidence type="ECO:0000313" key="1">
    <source>
        <dbReference type="EMBL" id="CAK9068820.1"/>
    </source>
</evidence>
<proteinExistence type="predicted"/>
<accession>A0ABP0NYF0</accession>
<evidence type="ECO:0000313" key="2">
    <source>
        <dbReference type="Proteomes" id="UP001642484"/>
    </source>
</evidence>
<name>A0ABP0NYF0_9DINO</name>
<dbReference type="Proteomes" id="UP001642484">
    <property type="component" value="Unassembled WGS sequence"/>
</dbReference>
<keyword evidence="2" id="KW-1185">Reference proteome</keyword>
<organism evidence="1 2">
    <name type="scientific">Durusdinium trenchii</name>
    <dbReference type="NCBI Taxonomy" id="1381693"/>
    <lineage>
        <taxon>Eukaryota</taxon>
        <taxon>Sar</taxon>
        <taxon>Alveolata</taxon>
        <taxon>Dinophyceae</taxon>
        <taxon>Suessiales</taxon>
        <taxon>Symbiodiniaceae</taxon>
        <taxon>Durusdinium</taxon>
    </lineage>
</organism>
<gene>
    <name evidence="1" type="ORF">CCMP2556_LOCUS33829</name>
</gene>
<protein>
    <submittedName>
        <fullName evidence="1">Uncharacterized protein</fullName>
    </submittedName>
</protein>
<comment type="caution">
    <text evidence="1">The sequence shown here is derived from an EMBL/GenBank/DDBJ whole genome shotgun (WGS) entry which is preliminary data.</text>
</comment>